<evidence type="ECO:0000313" key="2">
    <source>
        <dbReference type="Proteomes" id="UP000509346"/>
    </source>
</evidence>
<sequence length="104" mass="11709">MGSSDKRRVQFRASEDLVERTDALATVLETDRTDVLTTALREYLREASHDDDLVQEIADAYYGDDISFEQLRGLVGHEAAANFRVLKERLDEEFVAATADELDG</sequence>
<reference evidence="1 2" key="1">
    <citation type="submission" date="2020-07" db="EMBL/GenBank/DDBJ databases">
        <title>Halosimplex litoreum sp. nov. and Halosimplex rubrum sp. nov., isolated from different salt environments.</title>
        <authorList>
            <person name="Cui H."/>
        </authorList>
    </citation>
    <scope>NUCLEOTIDE SEQUENCE [LARGE SCALE GENOMIC DNA]</scope>
    <source>
        <strain evidence="1 2">R2</strain>
    </source>
</reference>
<dbReference type="Proteomes" id="UP000509346">
    <property type="component" value="Chromosome"/>
</dbReference>
<keyword evidence="2" id="KW-1185">Reference proteome</keyword>
<dbReference type="EMBL" id="CP058909">
    <property type="protein sequence ID" value="QLH82619.1"/>
    <property type="molecule type" value="Genomic_DNA"/>
</dbReference>
<evidence type="ECO:0000313" key="1">
    <source>
        <dbReference type="EMBL" id="QLH82619.1"/>
    </source>
</evidence>
<dbReference type="AlphaFoldDB" id="A0A7D5PFD3"/>
<organism evidence="1 2">
    <name type="scientific">Halosimplex pelagicum</name>
    <dbReference type="NCBI Taxonomy" id="869886"/>
    <lineage>
        <taxon>Archaea</taxon>
        <taxon>Methanobacteriati</taxon>
        <taxon>Methanobacteriota</taxon>
        <taxon>Stenosarchaea group</taxon>
        <taxon>Halobacteria</taxon>
        <taxon>Halobacteriales</taxon>
        <taxon>Haloarculaceae</taxon>
        <taxon>Halosimplex</taxon>
    </lineage>
</organism>
<dbReference type="GeneID" id="56083674"/>
<proteinExistence type="predicted"/>
<dbReference type="KEGG" id="hpel:HZS54_13755"/>
<name>A0A7D5PFD3_9EURY</name>
<dbReference type="OrthoDB" id="330467at2157"/>
<dbReference type="RefSeq" id="WP_179917690.1">
    <property type="nucleotide sequence ID" value="NZ_CP058909.1"/>
</dbReference>
<evidence type="ECO:0008006" key="3">
    <source>
        <dbReference type="Google" id="ProtNLM"/>
    </source>
</evidence>
<protein>
    <recommendedName>
        <fullName evidence="3">Ribbon-helix-helix protein, CopG family</fullName>
    </recommendedName>
</protein>
<accession>A0A7D5PFD3</accession>
<gene>
    <name evidence="1" type="ORF">HZS54_13755</name>
</gene>